<dbReference type="InterPro" id="IPR036188">
    <property type="entry name" value="FAD/NAD-bd_sf"/>
</dbReference>
<dbReference type="PRINTS" id="PR00469">
    <property type="entry name" value="PNDRDTASEII"/>
</dbReference>
<proteinExistence type="predicted"/>
<accession>A0A5N0E530</accession>
<comment type="catalytic activity">
    <reaction evidence="3">
        <text>[thioredoxin]-dithiol + NADP(+) = [thioredoxin]-disulfide + NADPH + H(+)</text>
        <dbReference type="Rhea" id="RHEA:20345"/>
        <dbReference type="Rhea" id="RHEA-COMP:10698"/>
        <dbReference type="Rhea" id="RHEA-COMP:10700"/>
        <dbReference type="ChEBI" id="CHEBI:15378"/>
        <dbReference type="ChEBI" id="CHEBI:29950"/>
        <dbReference type="ChEBI" id="CHEBI:50058"/>
        <dbReference type="ChEBI" id="CHEBI:57783"/>
        <dbReference type="ChEBI" id="CHEBI:58349"/>
        <dbReference type="EC" id="1.8.1.9"/>
    </reaction>
</comment>
<dbReference type="GO" id="GO:0004791">
    <property type="term" value="F:thioredoxin-disulfide reductase (NADPH) activity"/>
    <property type="evidence" value="ECO:0007669"/>
    <property type="project" value="UniProtKB-EC"/>
</dbReference>
<dbReference type="PANTHER" id="PTHR48105">
    <property type="entry name" value="THIOREDOXIN REDUCTASE 1-RELATED-RELATED"/>
    <property type="match status" value="1"/>
</dbReference>
<feature type="domain" description="FAD/NAD(P)-binding" evidence="4">
    <location>
        <begin position="25"/>
        <end position="306"/>
    </location>
</feature>
<dbReference type="InterPro" id="IPR023753">
    <property type="entry name" value="FAD/NAD-binding_dom"/>
</dbReference>
<dbReference type="Pfam" id="PF07992">
    <property type="entry name" value="Pyr_redox_2"/>
    <property type="match status" value="1"/>
</dbReference>
<evidence type="ECO:0000259" key="4">
    <source>
        <dbReference type="Pfam" id="PF07992"/>
    </source>
</evidence>
<evidence type="ECO:0000313" key="5">
    <source>
        <dbReference type="EMBL" id="KAA8883780.1"/>
    </source>
</evidence>
<evidence type="ECO:0000256" key="2">
    <source>
        <dbReference type="ARBA" id="ARBA00023002"/>
    </source>
</evidence>
<keyword evidence="6" id="KW-1185">Reference proteome</keyword>
<dbReference type="PRINTS" id="PR00368">
    <property type="entry name" value="FADPNR"/>
</dbReference>
<protein>
    <submittedName>
        <fullName evidence="5">NAD(P)/FAD-dependent oxidoreductase</fullName>
    </submittedName>
</protein>
<organism evidence="5 6">
    <name type="scientific">Nocardia colli</name>
    <dbReference type="NCBI Taxonomy" id="2545717"/>
    <lineage>
        <taxon>Bacteria</taxon>
        <taxon>Bacillati</taxon>
        <taxon>Actinomycetota</taxon>
        <taxon>Actinomycetes</taxon>
        <taxon>Mycobacteriales</taxon>
        <taxon>Nocardiaceae</taxon>
        <taxon>Nocardia</taxon>
    </lineage>
</organism>
<dbReference type="InterPro" id="IPR050097">
    <property type="entry name" value="Ferredoxin-NADP_redctase_2"/>
</dbReference>
<reference evidence="5 6" key="1">
    <citation type="submission" date="2019-09" db="EMBL/GenBank/DDBJ databases">
        <authorList>
            <person name="Wang X."/>
        </authorList>
    </citation>
    <scope>NUCLEOTIDE SEQUENCE [LARGE SCALE GENOMIC DNA]</scope>
    <source>
        <strain evidence="5 6">CICC 11023</strain>
    </source>
</reference>
<dbReference type="OrthoDB" id="9786503at2"/>
<evidence type="ECO:0000313" key="6">
    <source>
        <dbReference type="Proteomes" id="UP000323876"/>
    </source>
</evidence>
<keyword evidence="2" id="KW-0560">Oxidoreductase</keyword>
<evidence type="ECO:0000256" key="1">
    <source>
        <dbReference type="ARBA" id="ARBA00022630"/>
    </source>
</evidence>
<dbReference type="Proteomes" id="UP000323876">
    <property type="component" value="Unassembled WGS sequence"/>
</dbReference>
<dbReference type="SUPFAM" id="SSF51905">
    <property type="entry name" value="FAD/NAD(P)-binding domain"/>
    <property type="match status" value="1"/>
</dbReference>
<name>A0A5N0E530_9NOCA</name>
<dbReference type="EMBL" id="VXLC01000026">
    <property type="protein sequence ID" value="KAA8883780.1"/>
    <property type="molecule type" value="Genomic_DNA"/>
</dbReference>
<evidence type="ECO:0000256" key="3">
    <source>
        <dbReference type="ARBA" id="ARBA00048132"/>
    </source>
</evidence>
<keyword evidence="1" id="KW-0285">Flavoprotein</keyword>
<sequence>MLSSCIPILLQEAGVTIRESGYHCDVVIVGGGAAGLSAALMLARARYSVVVVDSGRPRNATAAHMHGFLSRDGMPPGDLLAAGRAEIGQYGAEFVTGVATGVTASEDGVSVEVADSGTIRGRRLLVTTGLTDDLPELPGLAERWGRDVLHCPFCHGWEVRDQVIGVLSTTPMSMHQATLFRQWSPHLRFLSHTGPALSDTEVEELTARDIEIIPGEVVGLQITDDRLTGVELATGTVVELQALVCGPRFSARGDLLAPLGLTPTAHMSGIGDYIATDATGRTAVPGIWAAGNVADPAKQLIGAAAQGAEVAVAMIDDLISDDVRGAVAARRAAVGSK</sequence>
<dbReference type="Gene3D" id="3.50.50.60">
    <property type="entry name" value="FAD/NAD(P)-binding domain"/>
    <property type="match status" value="2"/>
</dbReference>
<dbReference type="AlphaFoldDB" id="A0A5N0E530"/>
<gene>
    <name evidence="5" type="ORF">F3087_37600</name>
</gene>
<comment type="caution">
    <text evidence="5">The sequence shown here is derived from an EMBL/GenBank/DDBJ whole genome shotgun (WGS) entry which is preliminary data.</text>
</comment>